<dbReference type="AlphaFoldDB" id="A0A550CA32"/>
<keyword evidence="2" id="KW-1185">Reference proteome</keyword>
<proteinExistence type="predicted"/>
<organism evidence="1 2">
    <name type="scientific">Schizophyllum amplum</name>
    <dbReference type="NCBI Taxonomy" id="97359"/>
    <lineage>
        <taxon>Eukaryota</taxon>
        <taxon>Fungi</taxon>
        <taxon>Dikarya</taxon>
        <taxon>Basidiomycota</taxon>
        <taxon>Agaricomycotina</taxon>
        <taxon>Agaricomycetes</taxon>
        <taxon>Agaricomycetidae</taxon>
        <taxon>Agaricales</taxon>
        <taxon>Schizophyllaceae</taxon>
        <taxon>Schizophyllum</taxon>
    </lineage>
</organism>
<dbReference type="Gene3D" id="3.80.10.10">
    <property type="entry name" value="Ribonuclease Inhibitor"/>
    <property type="match status" value="1"/>
</dbReference>
<sequence>MMCGEIDDLSVHPRDPRMYPVHTRFRAFPYCRTAFILGHICSRWLKVTRGCPRLWTTVDLPFPQKIDVSVLTLCLRYSAGLPLTLHINDNRDYPARRRNIDTYRRFMRMVASTSHRWIGIHIFILGEEPKMSDLFEPLYSVPMGSFSSLKSVTLRPVRFVDDDGMRATLRLWDTFYSSSAVRAVRWFGVAVDVVNHAHSLHLLTHVGVNCILSHEVMDLLRACPRLEVFQGTVVHPPGLFPGTADGYLIPASTTPIALPHLRILVLSGMSDWSNLFDGLAVPLLNRLELSITDIQAHAIERLLERSEAKLAMLALRHISCENVEQIKALLRCPALRRLKIFVYQPSEGSSECEDRWYFNPKRFVPANVVLCTKMYEHADSFYRAAICIYVDALRTHSDH</sequence>
<name>A0A550CA32_9AGAR</name>
<reference evidence="1 2" key="1">
    <citation type="journal article" date="2019" name="New Phytol.">
        <title>Comparative genomics reveals unique wood-decay strategies and fruiting body development in the Schizophyllaceae.</title>
        <authorList>
            <person name="Almasi E."/>
            <person name="Sahu N."/>
            <person name="Krizsan K."/>
            <person name="Balint B."/>
            <person name="Kovacs G.M."/>
            <person name="Kiss B."/>
            <person name="Cseklye J."/>
            <person name="Drula E."/>
            <person name="Henrissat B."/>
            <person name="Nagy I."/>
            <person name="Chovatia M."/>
            <person name="Adam C."/>
            <person name="LaButti K."/>
            <person name="Lipzen A."/>
            <person name="Riley R."/>
            <person name="Grigoriev I.V."/>
            <person name="Nagy L.G."/>
        </authorList>
    </citation>
    <scope>NUCLEOTIDE SEQUENCE [LARGE SCALE GENOMIC DNA]</scope>
    <source>
        <strain evidence="1 2">NL-1724</strain>
    </source>
</reference>
<dbReference type="OrthoDB" id="2919606at2759"/>
<evidence type="ECO:0000313" key="1">
    <source>
        <dbReference type="EMBL" id="TRM61655.1"/>
    </source>
</evidence>
<dbReference type="EMBL" id="VDMD01000016">
    <property type="protein sequence ID" value="TRM61655.1"/>
    <property type="molecule type" value="Genomic_DNA"/>
</dbReference>
<gene>
    <name evidence="1" type="ORF">BD626DRAFT_459896</name>
</gene>
<protein>
    <recommendedName>
        <fullName evidence="3">F-box domain-containing protein</fullName>
    </recommendedName>
</protein>
<dbReference type="Proteomes" id="UP000320762">
    <property type="component" value="Unassembled WGS sequence"/>
</dbReference>
<accession>A0A550CA32</accession>
<comment type="caution">
    <text evidence="1">The sequence shown here is derived from an EMBL/GenBank/DDBJ whole genome shotgun (WGS) entry which is preliminary data.</text>
</comment>
<evidence type="ECO:0008006" key="3">
    <source>
        <dbReference type="Google" id="ProtNLM"/>
    </source>
</evidence>
<dbReference type="InterPro" id="IPR032675">
    <property type="entry name" value="LRR_dom_sf"/>
</dbReference>
<evidence type="ECO:0000313" key="2">
    <source>
        <dbReference type="Proteomes" id="UP000320762"/>
    </source>
</evidence>